<accession>A0ABD2QEN6</accession>
<evidence type="ECO:0000313" key="4">
    <source>
        <dbReference type="EMBL" id="KAL3317692.1"/>
    </source>
</evidence>
<dbReference type="SMART" id="SM00218">
    <property type="entry name" value="ZU5"/>
    <property type="match status" value="1"/>
</dbReference>
<keyword evidence="2" id="KW-0040">ANK repeat</keyword>
<protein>
    <submittedName>
        <fullName evidence="4">Ankyrin-2</fullName>
    </submittedName>
</protein>
<evidence type="ECO:0000256" key="2">
    <source>
        <dbReference type="ARBA" id="ARBA00023043"/>
    </source>
</evidence>
<dbReference type="Gene3D" id="2.60.220.30">
    <property type="match status" value="2"/>
</dbReference>
<sequence length="438" mass="48124">MHWNGLEASRDGRAGEGRRFQNGFSARLLDYTHLPPSPYLTMVRGRAGDSSVSDHPETVSEVPHYGEESMLMMESRDLIDVASSRKSHTEESIKFDLDLFSVIMPFIQQHDGVPAVIDWLGESDNVEIVRQPVASGFLASFVVDARGALLQAQRKQQMRFFIPPNSINGPTRVIARLCRQAGSILPPLNDGDGLACRVIEVGPPGVKFTSPILIEVPHCASLVNRTREVVVLRSDNGTAWKEHVTESNDQAVKDSLADFFNNVTPSAELAKRRIHRIMTYDLPRYFALVSRIRQEMILIGPEGGVLSSSVVPQVQAMFPQGALTKNIRVGLEAHSIDPELVTKVFGPRVSVSPVVTVEPRRRKFHKAITLTMPLPKDTLLSSVGKKDSSRSIADTPSLRLLCSIMGGVTPAKWEDITGSSTMNFGKGCVSFTTTVSAR</sequence>
<feature type="domain" description="ZU5" evidence="3">
    <location>
        <begin position="137"/>
        <end position="265"/>
    </location>
</feature>
<dbReference type="EMBL" id="JBJKFK010000344">
    <property type="protein sequence ID" value="KAL3317692.1"/>
    <property type="molecule type" value="Genomic_DNA"/>
</dbReference>
<dbReference type="InterPro" id="IPR051165">
    <property type="entry name" value="Multifunctional_ANK_Repeat"/>
</dbReference>
<evidence type="ECO:0000259" key="3">
    <source>
        <dbReference type="PROSITE" id="PS51145"/>
    </source>
</evidence>
<comment type="caution">
    <text evidence="4">The sequence shown here is derived from an EMBL/GenBank/DDBJ whole genome shotgun (WGS) entry which is preliminary data.</text>
</comment>
<dbReference type="AlphaFoldDB" id="A0ABD2QEN6"/>
<evidence type="ECO:0000313" key="5">
    <source>
        <dbReference type="Proteomes" id="UP001626550"/>
    </source>
</evidence>
<dbReference type="Pfam" id="PF00791">
    <property type="entry name" value="ZU5"/>
    <property type="match status" value="1"/>
</dbReference>
<keyword evidence="5" id="KW-1185">Reference proteome</keyword>
<dbReference type="PANTHER" id="PTHR24123">
    <property type="entry name" value="ANKYRIN REPEAT-CONTAINING"/>
    <property type="match status" value="1"/>
</dbReference>
<proteinExistence type="predicted"/>
<name>A0ABD2QEN6_9PLAT</name>
<dbReference type="InterPro" id="IPR000906">
    <property type="entry name" value="ZU5_dom"/>
</dbReference>
<feature type="domain" description="ZU5" evidence="3">
    <location>
        <begin position="293"/>
        <end position="438"/>
    </location>
</feature>
<gene>
    <name evidence="4" type="primary">ANK2_3</name>
    <name evidence="4" type="ORF">Ciccas_003657</name>
</gene>
<dbReference type="Proteomes" id="UP001626550">
    <property type="component" value="Unassembled WGS sequence"/>
</dbReference>
<evidence type="ECO:0000256" key="1">
    <source>
        <dbReference type="ARBA" id="ARBA00022737"/>
    </source>
</evidence>
<keyword evidence="1" id="KW-0677">Repeat</keyword>
<dbReference type="FunFam" id="2.60.220.30:FF:000009">
    <property type="entry name" value="Ankyrin 2, isoform G"/>
    <property type="match status" value="1"/>
</dbReference>
<dbReference type="PANTHER" id="PTHR24123:SF141">
    <property type="entry name" value="ANKYRIN 2, ISOFORM U"/>
    <property type="match status" value="1"/>
</dbReference>
<organism evidence="4 5">
    <name type="scientific">Cichlidogyrus casuarinus</name>
    <dbReference type="NCBI Taxonomy" id="1844966"/>
    <lineage>
        <taxon>Eukaryota</taxon>
        <taxon>Metazoa</taxon>
        <taxon>Spiralia</taxon>
        <taxon>Lophotrochozoa</taxon>
        <taxon>Platyhelminthes</taxon>
        <taxon>Monogenea</taxon>
        <taxon>Monopisthocotylea</taxon>
        <taxon>Dactylogyridea</taxon>
        <taxon>Ancyrocephalidae</taxon>
        <taxon>Cichlidogyrus</taxon>
    </lineage>
</organism>
<dbReference type="PROSITE" id="PS51145">
    <property type="entry name" value="ZU5"/>
    <property type="match status" value="2"/>
</dbReference>
<reference evidence="4 5" key="1">
    <citation type="submission" date="2024-11" db="EMBL/GenBank/DDBJ databases">
        <title>Adaptive evolution of stress response genes in parasites aligns with host niche diversity.</title>
        <authorList>
            <person name="Hahn C."/>
            <person name="Resl P."/>
        </authorList>
    </citation>
    <scope>NUCLEOTIDE SEQUENCE [LARGE SCALE GENOMIC DNA]</scope>
    <source>
        <strain evidence="4">EGGRZ-B1_66</strain>
        <tissue evidence="4">Body</tissue>
    </source>
</reference>